<accession>A0ABY2YWS2</accession>
<keyword evidence="1" id="KW-0812">Transmembrane</keyword>
<evidence type="ECO:0000313" key="2">
    <source>
        <dbReference type="EMBL" id="TPR24687.1"/>
    </source>
</evidence>
<feature type="transmembrane region" description="Helical" evidence="1">
    <location>
        <begin position="76"/>
        <end position="98"/>
    </location>
</feature>
<feature type="transmembrane region" description="Helical" evidence="1">
    <location>
        <begin position="40"/>
        <end position="64"/>
    </location>
</feature>
<dbReference type="EMBL" id="QUAV01000003">
    <property type="protein sequence ID" value="TPR24687.1"/>
    <property type="molecule type" value="Genomic_DNA"/>
</dbReference>
<keyword evidence="1" id="KW-0472">Membrane</keyword>
<sequence length="133" mass="15259">MNALRIICEIWDVLYGLVMALFLPVSYFVLFAFMDAPIPMSVILIRNLVFLVGLIGFLIHYLLFKQGKNNGYRLKGAYWEMIVNIIPGIYGILLMISIDTYIPIILMGILVLPIVTSFFSFWNLSSVSKLRKF</sequence>
<gene>
    <name evidence="2" type="ORF">DY114_05255</name>
</gene>
<reference evidence="2 3" key="1">
    <citation type="submission" date="2018-08" db="EMBL/GenBank/DDBJ databases">
        <title>Comparative genomics of wild bee and flower associated Lactobacillus reveals potential adaptation to the bee host.</title>
        <authorList>
            <person name="Vuong H.Q."/>
            <person name="Mcfrederick Q.S."/>
        </authorList>
    </citation>
    <scope>NUCLEOTIDE SEQUENCE [LARGE SCALE GENOMIC DNA]</scope>
    <source>
        <strain evidence="2 3">HV_13</strain>
    </source>
</reference>
<evidence type="ECO:0000256" key="1">
    <source>
        <dbReference type="SAM" id="Phobius"/>
    </source>
</evidence>
<feature type="transmembrane region" description="Helical" evidence="1">
    <location>
        <begin position="12"/>
        <end position="34"/>
    </location>
</feature>
<proteinExistence type="predicted"/>
<comment type="caution">
    <text evidence="2">The sequence shown here is derived from an EMBL/GenBank/DDBJ whole genome shotgun (WGS) entry which is preliminary data.</text>
</comment>
<name>A0ABY2YWS2_9LACO</name>
<organism evidence="2 3">
    <name type="scientific">Apilactobacillus micheneri</name>
    <dbReference type="NCBI Taxonomy" id="1899430"/>
    <lineage>
        <taxon>Bacteria</taxon>
        <taxon>Bacillati</taxon>
        <taxon>Bacillota</taxon>
        <taxon>Bacilli</taxon>
        <taxon>Lactobacillales</taxon>
        <taxon>Lactobacillaceae</taxon>
        <taxon>Apilactobacillus</taxon>
    </lineage>
</organism>
<keyword evidence="3" id="KW-1185">Reference proteome</keyword>
<evidence type="ECO:0008006" key="4">
    <source>
        <dbReference type="Google" id="ProtNLM"/>
    </source>
</evidence>
<evidence type="ECO:0000313" key="3">
    <source>
        <dbReference type="Proteomes" id="UP000777560"/>
    </source>
</evidence>
<protein>
    <recommendedName>
        <fullName evidence="4">Integral membrane protein</fullName>
    </recommendedName>
</protein>
<feature type="transmembrane region" description="Helical" evidence="1">
    <location>
        <begin position="104"/>
        <end position="124"/>
    </location>
</feature>
<dbReference type="Proteomes" id="UP000777560">
    <property type="component" value="Unassembled WGS sequence"/>
</dbReference>
<keyword evidence="1" id="KW-1133">Transmembrane helix</keyword>